<dbReference type="PANTHER" id="PTHR43213">
    <property type="entry name" value="BIFUNCTIONAL DTTP/UTP PYROPHOSPHATASE/METHYLTRANSFERASE PROTEIN-RELATED"/>
    <property type="match status" value="1"/>
</dbReference>
<accession>A0A1I6TYH6</accession>
<keyword evidence="4" id="KW-0963">Cytoplasm</keyword>
<dbReference type="RefSeq" id="WP_093365987.1">
    <property type="nucleotide sequence ID" value="NZ_FOZZ01000007.1"/>
</dbReference>
<evidence type="ECO:0000256" key="1">
    <source>
        <dbReference type="ARBA" id="ARBA00001968"/>
    </source>
</evidence>
<comment type="cofactor">
    <cofactor evidence="1 4">
        <name>a divalent metal cation</name>
        <dbReference type="ChEBI" id="CHEBI:60240"/>
    </cofactor>
</comment>
<name>A0A1I6TYH6_9SPHI</name>
<protein>
    <recommendedName>
        <fullName evidence="4">dTTP/UTP pyrophosphatase</fullName>
        <shortName evidence="4">dTTPase/UTPase</shortName>
        <ecNumber evidence="4">3.6.1.9</ecNumber>
    </recommendedName>
    <alternativeName>
        <fullName evidence="4">Nucleoside triphosphate pyrophosphatase</fullName>
    </alternativeName>
    <alternativeName>
        <fullName evidence="4">Nucleotide pyrophosphatase</fullName>
        <shortName evidence="4">Nucleotide PPase</shortName>
    </alternativeName>
</protein>
<dbReference type="SUPFAM" id="SSF52972">
    <property type="entry name" value="ITPase-like"/>
    <property type="match status" value="1"/>
</dbReference>
<dbReference type="GO" id="GO:0036218">
    <property type="term" value="F:dTTP diphosphatase activity"/>
    <property type="evidence" value="ECO:0007669"/>
    <property type="project" value="RHEA"/>
</dbReference>
<dbReference type="OrthoDB" id="9807767at2"/>
<comment type="similarity">
    <text evidence="4">Belongs to the Maf family. YhdE subfamily.</text>
</comment>
<feature type="site" description="Important for substrate specificity" evidence="4">
    <location>
        <position position="78"/>
    </location>
</feature>
<feature type="site" description="Important for substrate specificity" evidence="4">
    <location>
        <position position="19"/>
    </location>
</feature>
<dbReference type="Proteomes" id="UP000198785">
    <property type="component" value="Unassembled WGS sequence"/>
</dbReference>
<dbReference type="PIRSF" id="PIRSF006305">
    <property type="entry name" value="Maf"/>
    <property type="match status" value="1"/>
</dbReference>
<dbReference type="InterPro" id="IPR029001">
    <property type="entry name" value="ITPase-like_fam"/>
</dbReference>
<keyword evidence="6" id="KW-1185">Reference proteome</keyword>
<evidence type="ECO:0000313" key="5">
    <source>
        <dbReference type="EMBL" id="SFS94251.1"/>
    </source>
</evidence>
<comment type="catalytic activity">
    <reaction evidence="4">
        <text>UTP + H2O = UMP + diphosphate + H(+)</text>
        <dbReference type="Rhea" id="RHEA:29395"/>
        <dbReference type="ChEBI" id="CHEBI:15377"/>
        <dbReference type="ChEBI" id="CHEBI:15378"/>
        <dbReference type="ChEBI" id="CHEBI:33019"/>
        <dbReference type="ChEBI" id="CHEBI:46398"/>
        <dbReference type="ChEBI" id="CHEBI:57865"/>
        <dbReference type="EC" id="3.6.1.9"/>
    </reaction>
</comment>
<dbReference type="STRING" id="683125.SAMN05660206_107136"/>
<dbReference type="NCBIfam" id="TIGR00172">
    <property type="entry name" value="maf"/>
    <property type="match status" value="1"/>
</dbReference>
<reference evidence="5 6" key="1">
    <citation type="submission" date="2016-10" db="EMBL/GenBank/DDBJ databases">
        <authorList>
            <person name="de Groot N.N."/>
        </authorList>
    </citation>
    <scope>NUCLEOTIDE SEQUENCE [LARGE SCALE GENOMIC DNA]</scope>
    <source>
        <strain evidence="5 6">DSM 22789</strain>
    </source>
</reference>
<dbReference type="EC" id="3.6.1.9" evidence="4"/>
<evidence type="ECO:0000256" key="2">
    <source>
        <dbReference type="ARBA" id="ARBA00022801"/>
    </source>
</evidence>
<dbReference type="GO" id="GO:0005737">
    <property type="term" value="C:cytoplasm"/>
    <property type="evidence" value="ECO:0007669"/>
    <property type="project" value="UniProtKB-SubCell"/>
</dbReference>
<gene>
    <name evidence="5" type="ORF">SAMN05660206_107136</name>
</gene>
<dbReference type="CDD" id="cd00555">
    <property type="entry name" value="Maf"/>
    <property type="match status" value="1"/>
</dbReference>
<sequence>MLKDLLGGIRVILGSQSPRRKELLAKIGVDFEVIVKETDESYDSNEKPENIVRSIALGKINCFDGREFDGALVITSDTIVVCKGMILGKPVDKEEAFRMLNMLQGCTHEVMTAVAIAYNGEVRTFVENTKVAFDPLTEAEISFYIEQYQPYDKAGAYGIQEWIGFVGVKRLEGSYENVVGLPTARLYKELKEILSNK</sequence>
<dbReference type="HAMAP" id="MF_00528">
    <property type="entry name" value="Maf"/>
    <property type="match status" value="1"/>
</dbReference>
<organism evidence="5 6">
    <name type="scientific">Sphingobacterium wenxiniae</name>
    <dbReference type="NCBI Taxonomy" id="683125"/>
    <lineage>
        <taxon>Bacteria</taxon>
        <taxon>Pseudomonadati</taxon>
        <taxon>Bacteroidota</taxon>
        <taxon>Sphingobacteriia</taxon>
        <taxon>Sphingobacteriales</taxon>
        <taxon>Sphingobacteriaceae</taxon>
        <taxon>Sphingobacterium</taxon>
    </lineage>
</organism>
<feature type="active site" description="Proton acceptor" evidence="4">
    <location>
        <position position="77"/>
    </location>
</feature>
<dbReference type="Gene3D" id="3.90.950.10">
    <property type="match status" value="1"/>
</dbReference>
<dbReference type="PANTHER" id="PTHR43213:SF5">
    <property type="entry name" value="BIFUNCTIONAL DTTP_UTP PYROPHOSPHATASE_METHYLTRANSFERASE PROTEIN-RELATED"/>
    <property type="match status" value="1"/>
</dbReference>
<evidence type="ECO:0000256" key="3">
    <source>
        <dbReference type="ARBA" id="ARBA00023080"/>
    </source>
</evidence>
<evidence type="ECO:0000313" key="6">
    <source>
        <dbReference type="Proteomes" id="UP000198785"/>
    </source>
</evidence>
<comment type="catalytic activity">
    <reaction evidence="4">
        <text>dTTP + H2O = dTMP + diphosphate + H(+)</text>
        <dbReference type="Rhea" id="RHEA:28534"/>
        <dbReference type="ChEBI" id="CHEBI:15377"/>
        <dbReference type="ChEBI" id="CHEBI:15378"/>
        <dbReference type="ChEBI" id="CHEBI:33019"/>
        <dbReference type="ChEBI" id="CHEBI:37568"/>
        <dbReference type="ChEBI" id="CHEBI:63528"/>
        <dbReference type="EC" id="3.6.1.9"/>
    </reaction>
</comment>
<dbReference type="GO" id="GO:0009117">
    <property type="term" value="P:nucleotide metabolic process"/>
    <property type="evidence" value="ECO:0007669"/>
    <property type="project" value="UniProtKB-KW"/>
</dbReference>
<evidence type="ECO:0000256" key="4">
    <source>
        <dbReference type="HAMAP-Rule" id="MF_00528"/>
    </source>
</evidence>
<dbReference type="GO" id="GO:0036221">
    <property type="term" value="F:UTP diphosphatase activity"/>
    <property type="evidence" value="ECO:0007669"/>
    <property type="project" value="RHEA"/>
</dbReference>
<dbReference type="InterPro" id="IPR003697">
    <property type="entry name" value="Maf-like"/>
</dbReference>
<feature type="site" description="Important for substrate specificity" evidence="4">
    <location>
        <position position="160"/>
    </location>
</feature>
<dbReference type="EMBL" id="FOZZ01000007">
    <property type="protein sequence ID" value="SFS94251.1"/>
    <property type="molecule type" value="Genomic_DNA"/>
</dbReference>
<dbReference type="Pfam" id="PF02545">
    <property type="entry name" value="Maf"/>
    <property type="match status" value="1"/>
</dbReference>
<comment type="function">
    <text evidence="4">Nucleoside triphosphate pyrophosphatase that hydrolyzes dTTP and UTP. May have a dual role in cell division arrest and in preventing the incorporation of modified nucleotides into cellular nucleic acids.</text>
</comment>
<comment type="subcellular location">
    <subcellularLocation>
        <location evidence="4">Cytoplasm</location>
    </subcellularLocation>
</comment>
<keyword evidence="3 4" id="KW-0546">Nucleotide metabolism</keyword>
<comment type="caution">
    <text evidence="4">Lacks conserved residue(s) required for the propagation of feature annotation.</text>
</comment>
<keyword evidence="2 4" id="KW-0378">Hydrolase</keyword>
<dbReference type="AlphaFoldDB" id="A0A1I6TYH6"/>
<proteinExistence type="inferred from homology"/>